<keyword evidence="1" id="KW-0489">Methyltransferase</keyword>
<dbReference type="SUPFAM" id="SSF53335">
    <property type="entry name" value="S-adenosyl-L-methionine-dependent methyltransferases"/>
    <property type="match status" value="1"/>
</dbReference>
<organism evidence="1 2">
    <name type="scientific">Postechiella marina</name>
    <dbReference type="NCBI Taxonomy" id="943941"/>
    <lineage>
        <taxon>Bacteria</taxon>
        <taxon>Pseudomonadati</taxon>
        <taxon>Bacteroidota</taxon>
        <taxon>Flavobacteriia</taxon>
        <taxon>Flavobacteriales</taxon>
        <taxon>Flavobacteriaceae</taxon>
        <taxon>Postechiella</taxon>
    </lineage>
</organism>
<protein>
    <submittedName>
        <fullName evidence="1">Class I SAM-dependent methyltransferase</fullName>
    </submittedName>
</protein>
<gene>
    <name evidence="1" type="ORF">GCM10022291_19520</name>
</gene>
<keyword evidence="1" id="KW-0808">Transferase</keyword>
<dbReference type="InterPro" id="IPR029063">
    <property type="entry name" value="SAM-dependent_MTases_sf"/>
</dbReference>
<dbReference type="EMBL" id="BAABCA010000004">
    <property type="protein sequence ID" value="GAA4236058.1"/>
    <property type="molecule type" value="Genomic_DNA"/>
</dbReference>
<dbReference type="GO" id="GO:0032259">
    <property type="term" value="P:methylation"/>
    <property type="evidence" value="ECO:0007669"/>
    <property type="project" value="UniProtKB-KW"/>
</dbReference>
<dbReference type="GO" id="GO:0008168">
    <property type="term" value="F:methyltransferase activity"/>
    <property type="evidence" value="ECO:0007669"/>
    <property type="project" value="UniProtKB-KW"/>
</dbReference>
<dbReference type="Gene3D" id="3.40.50.150">
    <property type="entry name" value="Vaccinia Virus protein VP39"/>
    <property type="match status" value="1"/>
</dbReference>
<evidence type="ECO:0000313" key="1">
    <source>
        <dbReference type="EMBL" id="GAA4236058.1"/>
    </source>
</evidence>
<reference evidence="2" key="1">
    <citation type="journal article" date="2019" name="Int. J. Syst. Evol. Microbiol.">
        <title>The Global Catalogue of Microorganisms (GCM) 10K type strain sequencing project: providing services to taxonomists for standard genome sequencing and annotation.</title>
        <authorList>
            <consortium name="The Broad Institute Genomics Platform"/>
            <consortium name="The Broad Institute Genome Sequencing Center for Infectious Disease"/>
            <person name="Wu L."/>
            <person name="Ma J."/>
        </authorList>
    </citation>
    <scope>NUCLEOTIDE SEQUENCE [LARGE SCALE GENOMIC DNA]</scope>
    <source>
        <strain evidence="2">JCM 17630</strain>
    </source>
</reference>
<dbReference type="Pfam" id="PF13578">
    <property type="entry name" value="Methyltransf_24"/>
    <property type="match status" value="1"/>
</dbReference>
<evidence type="ECO:0000313" key="2">
    <source>
        <dbReference type="Proteomes" id="UP001501496"/>
    </source>
</evidence>
<keyword evidence="2" id="KW-1185">Reference proteome</keyword>
<dbReference type="Proteomes" id="UP001501496">
    <property type="component" value="Unassembled WGS sequence"/>
</dbReference>
<comment type="caution">
    <text evidence="1">The sequence shown here is derived from an EMBL/GenBank/DDBJ whole genome shotgun (WGS) entry which is preliminary data.</text>
</comment>
<accession>A0ABP8C9F3</accession>
<sequence length="257" mass="30013">MFYQIKQYIRFLIKSTNQHGVHSPFVYNLVTKCFYDKSFYNDYKSIASYKKALLKNKSCINVTDLGAGSRSMQHKKRYVYQIAKNAGTTNKRAKLLFRLTRYFKPKNVLELGTSLGIGTHAISIENPNANIITIEGCPNTSKFASLFLKDYSITNTNLVTGNFKDEIEKLKTNTFDFVFFDGNHQKEATIHYFETLLKTSHNDSVFIFDDIYWSKNMTEAWNTIKQHPQVTVTIDTFYWGFVFFRKEQNKEHFVIRA</sequence>
<proteinExistence type="predicted"/>
<name>A0ABP8C9F3_9FLAO</name>